<feature type="region of interest" description="Disordered" evidence="5">
    <location>
        <begin position="171"/>
        <end position="273"/>
    </location>
</feature>
<evidence type="ECO:0000256" key="6">
    <source>
        <dbReference type="SAM" id="Phobius"/>
    </source>
</evidence>
<feature type="transmembrane region" description="Helical" evidence="6">
    <location>
        <begin position="105"/>
        <end position="123"/>
    </location>
</feature>
<evidence type="ECO:0000256" key="2">
    <source>
        <dbReference type="ARBA" id="ARBA00022692"/>
    </source>
</evidence>
<dbReference type="Pfam" id="PF07681">
    <property type="entry name" value="DoxX"/>
    <property type="match status" value="1"/>
</dbReference>
<dbReference type="Proteomes" id="UP001056336">
    <property type="component" value="Chromosome"/>
</dbReference>
<keyword evidence="3 6" id="KW-1133">Transmembrane helix</keyword>
<gene>
    <name evidence="7" type="ORF">M6D93_13240</name>
</gene>
<feature type="compositionally biased region" description="Basic and acidic residues" evidence="5">
    <location>
        <begin position="263"/>
        <end position="273"/>
    </location>
</feature>
<evidence type="ECO:0000256" key="4">
    <source>
        <dbReference type="ARBA" id="ARBA00023136"/>
    </source>
</evidence>
<keyword evidence="2 6" id="KW-0812">Transmembrane</keyword>
<comment type="subcellular location">
    <subcellularLocation>
        <location evidence="1">Membrane</location>
        <topology evidence="1">Multi-pass membrane protein</topology>
    </subcellularLocation>
</comment>
<evidence type="ECO:0000256" key="1">
    <source>
        <dbReference type="ARBA" id="ARBA00004141"/>
    </source>
</evidence>
<evidence type="ECO:0000256" key="3">
    <source>
        <dbReference type="ARBA" id="ARBA00022989"/>
    </source>
</evidence>
<evidence type="ECO:0000313" key="7">
    <source>
        <dbReference type="EMBL" id="UQX87261.1"/>
    </source>
</evidence>
<accession>A0ABY4QW40</accession>
<dbReference type="RefSeq" id="WP_249769751.1">
    <property type="nucleotide sequence ID" value="NZ_CP097332.1"/>
</dbReference>
<dbReference type="PANTHER" id="PTHR39157:SF1">
    <property type="entry name" value="DOXX FAMILY PROTEIN"/>
    <property type="match status" value="1"/>
</dbReference>
<feature type="compositionally biased region" description="Polar residues" evidence="5">
    <location>
        <begin position="243"/>
        <end position="261"/>
    </location>
</feature>
<name>A0ABY4QW40_9ACTN</name>
<reference evidence="7" key="1">
    <citation type="journal article" date="2018" name="Int. J. Syst. Evol. Microbiol.">
        <title>Jatrophihabitans telluris sp. nov., isolated from sediment soil of lava forest wetlands and the emended description of the genus Jatrophihabitans.</title>
        <authorList>
            <person name="Lee K.C."/>
            <person name="Suh M.K."/>
            <person name="Eom M.K."/>
            <person name="Kim K.K."/>
            <person name="Kim J.S."/>
            <person name="Kim D.S."/>
            <person name="Ko S.H."/>
            <person name="Shin Y.K."/>
            <person name="Lee J.S."/>
        </authorList>
    </citation>
    <scope>NUCLEOTIDE SEQUENCE</scope>
    <source>
        <strain evidence="7">N237</strain>
    </source>
</reference>
<protein>
    <submittedName>
        <fullName evidence="7">DoxX family protein</fullName>
    </submittedName>
</protein>
<organism evidence="7 8">
    <name type="scientific">Jatrophihabitans telluris</name>
    <dbReference type="NCBI Taxonomy" id="2038343"/>
    <lineage>
        <taxon>Bacteria</taxon>
        <taxon>Bacillati</taxon>
        <taxon>Actinomycetota</taxon>
        <taxon>Actinomycetes</taxon>
        <taxon>Jatrophihabitantales</taxon>
        <taxon>Jatrophihabitantaceae</taxon>
        <taxon>Jatrophihabitans</taxon>
    </lineage>
</organism>
<feature type="compositionally biased region" description="Basic and acidic residues" evidence="5">
    <location>
        <begin position="173"/>
        <end position="193"/>
    </location>
</feature>
<proteinExistence type="predicted"/>
<dbReference type="EMBL" id="CP097332">
    <property type="protein sequence ID" value="UQX87261.1"/>
    <property type="molecule type" value="Genomic_DNA"/>
</dbReference>
<keyword evidence="4 6" id="KW-0472">Membrane</keyword>
<keyword evidence="8" id="KW-1185">Reference proteome</keyword>
<sequence length="273" mass="28666">MTTLDQAPQRTGWRRFSNSWPTVPLRIFLAALFLFAGYAKLTYPGFFDPKASFGFRSAVASAKADSPISSLLTPMIDHPSLFGHVTAFAELAIGLGLLVGLLTRLAALGGIALTVLIVLSVNWNEVKQYTGNGGWFTSVDLVTALALTVFVLGGAGPLSLDGAIGALRRRRAARDDAEPPFTDHDSDRADSRRRLAGGDTPATAAVPLTAGPSGNAGQESPQPSRPAHPVSAPGGAEPDRPADQSTQQLPPARTSPATSRGDSLWREEERGGG</sequence>
<dbReference type="InterPro" id="IPR032808">
    <property type="entry name" value="DoxX"/>
</dbReference>
<evidence type="ECO:0000313" key="8">
    <source>
        <dbReference type="Proteomes" id="UP001056336"/>
    </source>
</evidence>
<feature type="transmembrane region" description="Helical" evidence="6">
    <location>
        <begin position="135"/>
        <end position="160"/>
    </location>
</feature>
<reference evidence="7" key="2">
    <citation type="submission" date="2022-05" db="EMBL/GenBank/DDBJ databases">
        <authorList>
            <person name="Kim J.-S."/>
            <person name="Lee K."/>
            <person name="Suh M."/>
            <person name="Eom M."/>
            <person name="Kim J.-S."/>
            <person name="Kim D.-S."/>
            <person name="Ko S.-H."/>
            <person name="Shin Y."/>
            <person name="Lee J.-S."/>
        </authorList>
    </citation>
    <scope>NUCLEOTIDE SEQUENCE</scope>
    <source>
        <strain evidence="7">N237</strain>
    </source>
</reference>
<evidence type="ECO:0000256" key="5">
    <source>
        <dbReference type="SAM" id="MobiDB-lite"/>
    </source>
</evidence>
<feature type="transmembrane region" description="Helical" evidence="6">
    <location>
        <begin position="20"/>
        <end position="39"/>
    </location>
</feature>
<dbReference type="PANTHER" id="PTHR39157">
    <property type="entry name" value="INTEGRAL MEMBRANE PROTEIN-RELATED"/>
    <property type="match status" value="1"/>
</dbReference>
<feature type="transmembrane region" description="Helical" evidence="6">
    <location>
        <begin position="81"/>
        <end position="98"/>
    </location>
</feature>